<keyword evidence="1" id="KW-0614">Plasmid</keyword>
<keyword evidence="2" id="KW-1185">Reference proteome</keyword>
<gene>
    <name evidence="1" type="ORF">K6L26_30775</name>
</gene>
<sequence length="187" mass="20443">MTLRQETAARTRQSLVDAGLRIAEQSGLSGLSVNRVVDEAGVSKGTFFHHFGDRASYLVALHRGFHDRILADTISATETHRPGVDRLLLSASTYLNVCLRERGVRALLLEARAEPAIADEVRARNAANATLCEPDFQAMSWPHPHQSAQLWVGMVAEAALIEFDTGRKLTRLRTALAGFLGSEADHS</sequence>
<evidence type="ECO:0000313" key="2">
    <source>
        <dbReference type="Proteomes" id="UP000825598"/>
    </source>
</evidence>
<dbReference type="Proteomes" id="UP000825598">
    <property type="component" value="Plasmid unnamed1"/>
</dbReference>
<name>A0ACD1FQZ9_MYCFR</name>
<reference evidence="1" key="1">
    <citation type="submission" date="2021-07" db="EMBL/GenBank/DDBJ databases">
        <title>Complete Genome Sequences of Mycobacterium farcinogenes Isolated from Clinical Specimens from Patients in Thailand.</title>
        <authorList>
            <person name="Sodsai P."/>
        </authorList>
    </citation>
    <scope>NUCLEOTIDE SEQUENCE</scope>
    <source>
        <strain evidence="1">BKK/CU-MFGFA-001</strain>
    </source>
</reference>
<organism evidence="1 2">
    <name type="scientific">Mycolicibacterium farcinogenes</name>
    <name type="common">Mycobacterium farcinogenes</name>
    <dbReference type="NCBI Taxonomy" id="1802"/>
    <lineage>
        <taxon>Bacteria</taxon>
        <taxon>Bacillati</taxon>
        <taxon>Actinomycetota</taxon>
        <taxon>Actinomycetes</taxon>
        <taxon>Mycobacteriales</taxon>
        <taxon>Mycobacteriaceae</taxon>
        <taxon>Mycolicibacterium</taxon>
    </lineage>
</organism>
<evidence type="ECO:0000313" key="1">
    <source>
        <dbReference type="EMBL" id="QZH69386.1"/>
    </source>
</evidence>
<geneLocation type="plasmid" evidence="1 2">
    <name>unnamed1</name>
</geneLocation>
<protein>
    <submittedName>
        <fullName evidence="1">TetR/AcrR family transcriptional regulator</fullName>
    </submittedName>
</protein>
<accession>A0ACD1FQZ9</accession>
<dbReference type="EMBL" id="CP081674">
    <property type="protein sequence ID" value="QZH69386.1"/>
    <property type="molecule type" value="Genomic_DNA"/>
</dbReference>
<proteinExistence type="predicted"/>